<dbReference type="InterPro" id="IPR002403">
    <property type="entry name" value="Cyt_P450_E_grp-IV"/>
</dbReference>
<keyword evidence="4 7" id="KW-0479">Metal-binding</keyword>
<reference evidence="8" key="2">
    <citation type="submission" date="2023-06" db="EMBL/GenBank/DDBJ databases">
        <authorList>
            <consortium name="Lawrence Berkeley National Laboratory"/>
            <person name="Haridas S."/>
            <person name="Hensen N."/>
            <person name="Bonometti L."/>
            <person name="Westerberg I."/>
            <person name="Brannstrom I.O."/>
            <person name="Guillou S."/>
            <person name="Cros-Aarteil S."/>
            <person name="Calhoun S."/>
            <person name="Kuo A."/>
            <person name="Mondo S."/>
            <person name="Pangilinan J."/>
            <person name="Riley R."/>
            <person name="Labutti K."/>
            <person name="Andreopoulos B."/>
            <person name="Lipzen A."/>
            <person name="Chen C."/>
            <person name="Yanf M."/>
            <person name="Daum C."/>
            <person name="Ng V."/>
            <person name="Clum A."/>
            <person name="Steindorff A."/>
            <person name="Ohm R."/>
            <person name="Martin F."/>
            <person name="Silar P."/>
            <person name="Natvig D."/>
            <person name="Lalanne C."/>
            <person name="Gautier V."/>
            <person name="Ament-Velasquez S.L."/>
            <person name="Kruys A."/>
            <person name="Hutchinson M.I."/>
            <person name="Powell A.J."/>
            <person name="Barry K."/>
            <person name="Miller A.N."/>
            <person name="Grigoriev I.V."/>
            <person name="Debuchy R."/>
            <person name="Gladieux P."/>
            <person name="Thoren M.H."/>
            <person name="Johannesson H."/>
        </authorList>
    </citation>
    <scope>NUCLEOTIDE SEQUENCE</scope>
    <source>
        <strain evidence="8">CBS 118394</strain>
    </source>
</reference>
<dbReference type="GO" id="GO:0020037">
    <property type="term" value="F:heme binding"/>
    <property type="evidence" value="ECO:0007669"/>
    <property type="project" value="InterPro"/>
</dbReference>
<gene>
    <name evidence="8" type="ORF">B0H66DRAFT_614260</name>
</gene>
<comment type="caution">
    <text evidence="8">The sequence shown here is derived from an EMBL/GenBank/DDBJ whole genome shotgun (WGS) entry which is preliminary data.</text>
</comment>
<evidence type="ECO:0000256" key="2">
    <source>
        <dbReference type="ARBA" id="ARBA00010617"/>
    </source>
</evidence>
<keyword evidence="3 7" id="KW-0349">Heme</keyword>
<dbReference type="PRINTS" id="PR00465">
    <property type="entry name" value="EP450IV"/>
</dbReference>
<keyword evidence="6" id="KW-0560">Oxidoreductase</keyword>
<dbReference type="InterPro" id="IPR001128">
    <property type="entry name" value="Cyt_P450"/>
</dbReference>
<dbReference type="InterPro" id="IPR036396">
    <property type="entry name" value="Cyt_P450_sf"/>
</dbReference>
<evidence type="ECO:0000256" key="7">
    <source>
        <dbReference type="PIRSR" id="PIRSR602403-1"/>
    </source>
</evidence>
<dbReference type="Proteomes" id="UP001283341">
    <property type="component" value="Unassembled WGS sequence"/>
</dbReference>
<dbReference type="AlphaFoldDB" id="A0AAE0LYV9"/>
<dbReference type="GO" id="GO:0005506">
    <property type="term" value="F:iron ion binding"/>
    <property type="evidence" value="ECO:0007669"/>
    <property type="project" value="InterPro"/>
</dbReference>
<dbReference type="PANTHER" id="PTHR24304:SF2">
    <property type="entry name" value="24-HYDROXYCHOLESTEROL 7-ALPHA-HYDROXYLASE"/>
    <property type="match status" value="1"/>
</dbReference>
<evidence type="ECO:0000256" key="3">
    <source>
        <dbReference type="ARBA" id="ARBA00022617"/>
    </source>
</evidence>
<evidence type="ECO:0000256" key="4">
    <source>
        <dbReference type="ARBA" id="ARBA00022723"/>
    </source>
</evidence>
<dbReference type="PANTHER" id="PTHR24304">
    <property type="entry name" value="CYTOCHROME P450 FAMILY 7"/>
    <property type="match status" value="1"/>
</dbReference>
<evidence type="ECO:0000256" key="1">
    <source>
        <dbReference type="ARBA" id="ARBA00001971"/>
    </source>
</evidence>
<dbReference type="EMBL" id="JAUEDM010000010">
    <property type="protein sequence ID" value="KAK3311974.1"/>
    <property type="molecule type" value="Genomic_DNA"/>
</dbReference>
<keyword evidence="9" id="KW-1185">Reference proteome</keyword>
<accession>A0AAE0LYV9</accession>
<keyword evidence="6" id="KW-0503">Monooxygenase</keyword>
<evidence type="ECO:0000256" key="5">
    <source>
        <dbReference type="ARBA" id="ARBA00023004"/>
    </source>
</evidence>
<dbReference type="Pfam" id="PF00067">
    <property type="entry name" value="p450"/>
    <property type="match status" value="1"/>
</dbReference>
<comment type="similarity">
    <text evidence="2">Belongs to the cytochrome P450 family.</text>
</comment>
<feature type="binding site" description="axial binding residue" evidence="7">
    <location>
        <position position="200"/>
    </location>
    <ligand>
        <name>heme</name>
        <dbReference type="ChEBI" id="CHEBI:30413"/>
    </ligand>
    <ligandPart>
        <name>Fe</name>
        <dbReference type="ChEBI" id="CHEBI:18248"/>
    </ligandPart>
</feature>
<evidence type="ECO:0000313" key="9">
    <source>
        <dbReference type="Proteomes" id="UP001283341"/>
    </source>
</evidence>
<dbReference type="Gene3D" id="1.10.630.10">
    <property type="entry name" value="Cytochrome P450"/>
    <property type="match status" value="1"/>
</dbReference>
<reference evidence="8" key="1">
    <citation type="journal article" date="2023" name="Mol. Phylogenet. Evol.">
        <title>Genome-scale phylogeny and comparative genomics of the fungal order Sordariales.</title>
        <authorList>
            <person name="Hensen N."/>
            <person name="Bonometti L."/>
            <person name="Westerberg I."/>
            <person name="Brannstrom I.O."/>
            <person name="Guillou S."/>
            <person name="Cros-Aarteil S."/>
            <person name="Calhoun S."/>
            <person name="Haridas S."/>
            <person name="Kuo A."/>
            <person name="Mondo S."/>
            <person name="Pangilinan J."/>
            <person name="Riley R."/>
            <person name="LaButti K."/>
            <person name="Andreopoulos B."/>
            <person name="Lipzen A."/>
            <person name="Chen C."/>
            <person name="Yan M."/>
            <person name="Daum C."/>
            <person name="Ng V."/>
            <person name="Clum A."/>
            <person name="Steindorff A."/>
            <person name="Ohm R.A."/>
            <person name="Martin F."/>
            <person name="Silar P."/>
            <person name="Natvig D.O."/>
            <person name="Lalanne C."/>
            <person name="Gautier V."/>
            <person name="Ament-Velasquez S.L."/>
            <person name="Kruys A."/>
            <person name="Hutchinson M.I."/>
            <person name="Powell A.J."/>
            <person name="Barry K."/>
            <person name="Miller A.N."/>
            <person name="Grigoriev I.V."/>
            <person name="Debuchy R."/>
            <person name="Gladieux P."/>
            <person name="Hiltunen Thoren M."/>
            <person name="Johannesson H."/>
        </authorList>
    </citation>
    <scope>NUCLEOTIDE SEQUENCE</scope>
    <source>
        <strain evidence="8">CBS 118394</strain>
    </source>
</reference>
<keyword evidence="5 7" id="KW-0408">Iron</keyword>
<comment type="cofactor">
    <cofactor evidence="1 7">
        <name>heme</name>
        <dbReference type="ChEBI" id="CHEBI:30413"/>
    </cofactor>
</comment>
<dbReference type="GO" id="GO:0008395">
    <property type="term" value="F:steroid hydroxylase activity"/>
    <property type="evidence" value="ECO:0007669"/>
    <property type="project" value="TreeGrafter"/>
</dbReference>
<protein>
    <submittedName>
        <fullName evidence="8">Cytochrome P450</fullName>
    </submittedName>
</protein>
<dbReference type="SUPFAM" id="SSF48264">
    <property type="entry name" value="Cytochrome P450"/>
    <property type="match status" value="1"/>
</dbReference>
<organism evidence="8 9">
    <name type="scientific">Apodospora peruviana</name>
    <dbReference type="NCBI Taxonomy" id="516989"/>
    <lineage>
        <taxon>Eukaryota</taxon>
        <taxon>Fungi</taxon>
        <taxon>Dikarya</taxon>
        <taxon>Ascomycota</taxon>
        <taxon>Pezizomycotina</taxon>
        <taxon>Sordariomycetes</taxon>
        <taxon>Sordariomycetidae</taxon>
        <taxon>Sordariales</taxon>
        <taxon>Lasiosphaeriaceae</taxon>
        <taxon>Apodospora</taxon>
    </lineage>
</organism>
<evidence type="ECO:0000256" key="6">
    <source>
        <dbReference type="ARBA" id="ARBA00023033"/>
    </source>
</evidence>
<dbReference type="InterPro" id="IPR050529">
    <property type="entry name" value="CYP450_sterol_14alpha_dmase"/>
</dbReference>
<proteinExistence type="inferred from homology"/>
<dbReference type="GO" id="GO:0016705">
    <property type="term" value="F:oxidoreductase activity, acting on paired donors, with incorporation or reduction of molecular oxygen"/>
    <property type="evidence" value="ECO:0007669"/>
    <property type="project" value="InterPro"/>
</dbReference>
<sequence>MAMLYGLPKFLCGKGSDARDRCLETTRRYLERGWRNIDWSATEKDDPSWEPNFGSKLMGLIWAINSNAILMTSWIIIEVLRRPEDMTVDIPSLKKIPLLNSVYLECLRLRSLVFVVRKLRNSIDVDGYTLKAGNLIFAPSYLAHKDPSVWSTTPQHPPEEFCAERFMKPPPSGASIESSATSSTLNAGKCFPYGGGSAMCPGRNYAKQEILAAVALFFNSFEVEVLHFVDRHGKYSSRGPEVGAEMRGGG</sequence>
<name>A0AAE0LYV9_9PEZI</name>
<evidence type="ECO:0000313" key="8">
    <source>
        <dbReference type="EMBL" id="KAK3311974.1"/>
    </source>
</evidence>